<evidence type="ECO:0000256" key="4">
    <source>
        <dbReference type="ARBA" id="ARBA00022989"/>
    </source>
</evidence>
<accession>A0A1N7NNQ3</accession>
<feature type="transmembrane region" description="Helical" evidence="7">
    <location>
        <begin position="89"/>
        <end position="107"/>
    </location>
</feature>
<keyword evidence="7" id="KW-0349">Heme</keyword>
<keyword evidence="7" id="KW-0288">FMN</keyword>
<evidence type="ECO:0000256" key="7">
    <source>
        <dbReference type="HAMAP-Rule" id="MF_01207"/>
    </source>
</evidence>
<comment type="subunit">
    <text evidence="7">Heterodimer of a catalytic subunit (MsrP) and a heme-binding subunit (MsrQ).</text>
</comment>
<comment type="similarity">
    <text evidence="7">Belongs to the MsrQ family.</text>
</comment>
<feature type="transmembrane region" description="Helical" evidence="7">
    <location>
        <begin position="157"/>
        <end position="177"/>
    </location>
</feature>
<feature type="domain" description="Ferric oxidoreductase" evidence="8">
    <location>
        <begin position="57"/>
        <end position="170"/>
    </location>
</feature>
<dbReference type="EMBL" id="FTOA01000005">
    <property type="protein sequence ID" value="SIS99952.1"/>
    <property type="molecule type" value="Genomic_DNA"/>
</dbReference>
<dbReference type="GO" id="GO:0009055">
    <property type="term" value="F:electron transfer activity"/>
    <property type="evidence" value="ECO:0007669"/>
    <property type="project" value="UniProtKB-UniRule"/>
</dbReference>
<keyword evidence="4 7" id="KW-1133">Transmembrane helix</keyword>
<evidence type="ECO:0000256" key="1">
    <source>
        <dbReference type="ARBA" id="ARBA00004141"/>
    </source>
</evidence>
<sequence length="212" mass="24295">MRGRQQGGGLINPRWFPRWLKPVVHAACLLPLVWVVLAAWQDRLGANPIEAITRFLGDWALRGLLVALLVTPLRRFSGWTAVMRLRRPLGLWAFAYALLHLLSYVVLDQYFDWAVIWGDILKRTYITLGMASAVILLVLAVTSIPALIRRLGGRRWVFLHKSVYLASVLGILHYFWMVKADTSSPWLYAVCLMFLLVLRLPFPHRRNPALKS</sequence>
<dbReference type="STRING" id="80876.SAMN05421779_105260"/>
<dbReference type="GO" id="GO:0010181">
    <property type="term" value="F:FMN binding"/>
    <property type="evidence" value="ECO:0007669"/>
    <property type="project" value="UniProtKB-UniRule"/>
</dbReference>
<dbReference type="GO" id="GO:0030091">
    <property type="term" value="P:protein repair"/>
    <property type="evidence" value="ECO:0007669"/>
    <property type="project" value="UniProtKB-UniRule"/>
</dbReference>
<evidence type="ECO:0000313" key="10">
    <source>
        <dbReference type="Proteomes" id="UP000185678"/>
    </source>
</evidence>
<feature type="transmembrane region" description="Helical" evidence="7">
    <location>
        <begin position="20"/>
        <end position="39"/>
    </location>
</feature>
<feature type="transmembrane region" description="Helical" evidence="7">
    <location>
        <begin position="127"/>
        <end position="148"/>
    </location>
</feature>
<evidence type="ECO:0000313" key="9">
    <source>
        <dbReference type="EMBL" id="SIS99952.1"/>
    </source>
</evidence>
<evidence type="ECO:0000256" key="3">
    <source>
        <dbReference type="ARBA" id="ARBA00022692"/>
    </source>
</evidence>
<comment type="cofactor">
    <cofactor evidence="7">
        <name>FMN</name>
        <dbReference type="ChEBI" id="CHEBI:58210"/>
    </cofactor>
    <text evidence="7">Binds 1 FMN per subunit.</text>
</comment>
<keyword evidence="7" id="KW-0249">Electron transport</keyword>
<dbReference type="InterPro" id="IPR013130">
    <property type="entry name" value="Fe3_Rdtase_TM_dom"/>
</dbReference>
<proteinExistence type="inferred from homology"/>
<feature type="transmembrane region" description="Helical" evidence="7">
    <location>
        <begin position="183"/>
        <end position="202"/>
    </location>
</feature>
<comment type="function">
    <text evidence="7">Part of the MsrPQ system that repairs oxidized periplasmic proteins containing methionine sulfoxide residues (Met-O), using respiratory chain electrons. Thus protects these proteins from oxidative-stress damage caused by reactive species of oxygen and chlorine generated by the host defense mechanisms. MsrPQ is essential for the maintenance of envelope integrity under bleach stress, rescuing a wide series of structurally unrelated periplasmic proteins from methionine oxidation. MsrQ provides electrons for reduction to the reductase catalytic subunit MsrP, using the quinone pool of the respiratory chain.</text>
</comment>
<dbReference type="GO" id="GO:0016679">
    <property type="term" value="F:oxidoreductase activity, acting on diphenols and related substances as donors"/>
    <property type="evidence" value="ECO:0007669"/>
    <property type="project" value="TreeGrafter"/>
</dbReference>
<feature type="transmembrane region" description="Helical" evidence="7">
    <location>
        <begin position="59"/>
        <end position="77"/>
    </location>
</feature>
<dbReference type="GO" id="GO:0005886">
    <property type="term" value="C:plasma membrane"/>
    <property type="evidence" value="ECO:0007669"/>
    <property type="project" value="UniProtKB-SubCell"/>
</dbReference>
<keyword evidence="7" id="KW-0285">Flavoprotein</keyword>
<keyword evidence="5 7" id="KW-0408">Iron</keyword>
<evidence type="ECO:0000259" key="8">
    <source>
        <dbReference type="Pfam" id="PF01794"/>
    </source>
</evidence>
<keyword evidence="7" id="KW-1003">Cell membrane</keyword>
<dbReference type="Pfam" id="PF01794">
    <property type="entry name" value="Ferric_reduct"/>
    <property type="match status" value="1"/>
</dbReference>
<evidence type="ECO:0000256" key="2">
    <source>
        <dbReference type="ARBA" id="ARBA00022448"/>
    </source>
</evidence>
<dbReference type="GO" id="GO:0046872">
    <property type="term" value="F:metal ion binding"/>
    <property type="evidence" value="ECO:0007669"/>
    <property type="project" value="UniProtKB-KW"/>
</dbReference>
<keyword evidence="6 7" id="KW-0472">Membrane</keyword>
<dbReference type="PANTHER" id="PTHR36964:SF1">
    <property type="entry name" value="PROTEIN-METHIONINE-SULFOXIDE REDUCTASE HEME-BINDING SUBUNIT MSRQ"/>
    <property type="match status" value="1"/>
</dbReference>
<evidence type="ECO:0000256" key="6">
    <source>
        <dbReference type="ARBA" id="ARBA00023136"/>
    </source>
</evidence>
<keyword evidence="2 7" id="KW-0813">Transport</keyword>
<reference evidence="9 10" key="1">
    <citation type="submission" date="2017-01" db="EMBL/GenBank/DDBJ databases">
        <authorList>
            <person name="Mah S.A."/>
            <person name="Swanson W.J."/>
            <person name="Moy G.W."/>
            <person name="Vacquier V.D."/>
        </authorList>
    </citation>
    <scope>NUCLEOTIDE SEQUENCE [LARGE SCALE GENOMIC DNA]</scope>
    <source>
        <strain evidence="9 10">DSM 11589</strain>
    </source>
</reference>
<comment type="subcellular location">
    <subcellularLocation>
        <location evidence="7">Cell membrane</location>
        <topology evidence="7">Multi-pass membrane protein</topology>
    </subcellularLocation>
    <subcellularLocation>
        <location evidence="1">Membrane</location>
        <topology evidence="1">Multi-pass membrane protein</topology>
    </subcellularLocation>
</comment>
<keyword evidence="7" id="KW-0479">Metal-binding</keyword>
<gene>
    <name evidence="7" type="primary">msrQ</name>
    <name evidence="9" type="ORF">SAMN05421779_105260</name>
</gene>
<dbReference type="InterPro" id="IPR022837">
    <property type="entry name" value="MsrQ-like"/>
</dbReference>
<keyword evidence="10" id="KW-1185">Reference proteome</keyword>
<dbReference type="HAMAP" id="MF_01207">
    <property type="entry name" value="MsrQ"/>
    <property type="match status" value="1"/>
</dbReference>
<comment type="cofactor">
    <cofactor evidence="7">
        <name>heme b</name>
        <dbReference type="ChEBI" id="CHEBI:60344"/>
    </cofactor>
    <text evidence="7">Binds 1 heme b (iron(II)-protoporphyrin IX) group per subunit.</text>
</comment>
<protein>
    <recommendedName>
        <fullName evidence="7">Protein-methionine-sulfoxide reductase heme-binding subunit MsrQ</fullName>
    </recommendedName>
    <alternativeName>
        <fullName evidence="7">Flavocytochrome MsrQ</fullName>
    </alternativeName>
</protein>
<name>A0A1N7NNQ3_9PROT</name>
<organism evidence="9 10">
    <name type="scientific">Insolitispirillum peregrinum</name>
    <dbReference type="NCBI Taxonomy" id="80876"/>
    <lineage>
        <taxon>Bacteria</taxon>
        <taxon>Pseudomonadati</taxon>
        <taxon>Pseudomonadota</taxon>
        <taxon>Alphaproteobacteria</taxon>
        <taxon>Rhodospirillales</taxon>
        <taxon>Novispirillaceae</taxon>
        <taxon>Insolitispirillum</taxon>
    </lineage>
</organism>
<evidence type="ECO:0000256" key="5">
    <source>
        <dbReference type="ARBA" id="ARBA00023004"/>
    </source>
</evidence>
<dbReference type="Proteomes" id="UP000185678">
    <property type="component" value="Unassembled WGS sequence"/>
</dbReference>
<dbReference type="PANTHER" id="PTHR36964">
    <property type="entry name" value="PROTEIN-METHIONINE-SULFOXIDE REDUCTASE HEME-BINDING SUBUNIT MSRQ"/>
    <property type="match status" value="1"/>
</dbReference>
<dbReference type="GO" id="GO:0020037">
    <property type="term" value="F:heme binding"/>
    <property type="evidence" value="ECO:0007669"/>
    <property type="project" value="UniProtKB-UniRule"/>
</dbReference>
<dbReference type="AlphaFoldDB" id="A0A1N7NNQ3"/>
<keyword evidence="3 7" id="KW-0812">Transmembrane</keyword>